<evidence type="ECO:0000256" key="1">
    <source>
        <dbReference type="SAM" id="Phobius"/>
    </source>
</evidence>
<organism evidence="2 3">
    <name type="scientific">Phyllosticta citriasiana</name>
    <dbReference type="NCBI Taxonomy" id="595635"/>
    <lineage>
        <taxon>Eukaryota</taxon>
        <taxon>Fungi</taxon>
        <taxon>Dikarya</taxon>
        <taxon>Ascomycota</taxon>
        <taxon>Pezizomycotina</taxon>
        <taxon>Dothideomycetes</taxon>
        <taxon>Dothideomycetes incertae sedis</taxon>
        <taxon>Botryosphaeriales</taxon>
        <taxon>Phyllostictaceae</taxon>
        <taxon>Phyllosticta</taxon>
    </lineage>
</organism>
<proteinExistence type="predicted"/>
<accession>A0ABR1KQG4</accession>
<evidence type="ECO:0000313" key="3">
    <source>
        <dbReference type="Proteomes" id="UP001363622"/>
    </source>
</evidence>
<name>A0ABR1KQG4_9PEZI</name>
<feature type="transmembrane region" description="Helical" evidence="1">
    <location>
        <begin position="31"/>
        <end position="50"/>
    </location>
</feature>
<reference evidence="2 3" key="1">
    <citation type="submission" date="2024-04" db="EMBL/GenBank/DDBJ databases">
        <title>Phyllosticta paracitricarpa is synonymous to the EU quarantine fungus P. citricarpa based on phylogenomic analyses.</title>
        <authorList>
            <consortium name="Lawrence Berkeley National Laboratory"/>
            <person name="Van Ingen-Buijs V.A."/>
            <person name="Van Westerhoven A.C."/>
            <person name="Haridas S."/>
            <person name="Skiadas P."/>
            <person name="Martin F."/>
            <person name="Groenewald J.Z."/>
            <person name="Crous P.W."/>
            <person name="Seidl M.F."/>
        </authorList>
    </citation>
    <scope>NUCLEOTIDE SEQUENCE [LARGE SCALE GENOMIC DNA]</scope>
    <source>
        <strain evidence="2 3">CBS 123371</strain>
    </source>
</reference>
<sequence>MSCSWFCALSSFLDRPQPREKDKGARAWPTLGALGALSTAFNLLGLLCSVPPQAFLIDPTKRKQDEGARAWPALGTLGASSTAFNLLGLLRFVWVGGFLEVSRCVAGLGRLGNGVWLAV</sequence>
<keyword evidence="1" id="KW-0472">Membrane</keyword>
<keyword evidence="3" id="KW-1185">Reference proteome</keyword>
<protein>
    <submittedName>
        <fullName evidence="2">Uncharacterized protein</fullName>
    </submittedName>
</protein>
<keyword evidence="1" id="KW-1133">Transmembrane helix</keyword>
<comment type="caution">
    <text evidence="2">The sequence shown here is derived from an EMBL/GenBank/DDBJ whole genome shotgun (WGS) entry which is preliminary data.</text>
</comment>
<dbReference type="EMBL" id="JBBPHU010000004">
    <property type="protein sequence ID" value="KAK7519057.1"/>
    <property type="molecule type" value="Genomic_DNA"/>
</dbReference>
<keyword evidence="1" id="KW-0812">Transmembrane</keyword>
<dbReference type="Proteomes" id="UP001363622">
    <property type="component" value="Unassembled WGS sequence"/>
</dbReference>
<evidence type="ECO:0000313" key="2">
    <source>
        <dbReference type="EMBL" id="KAK7519057.1"/>
    </source>
</evidence>
<feature type="transmembrane region" description="Helical" evidence="1">
    <location>
        <begin position="71"/>
        <end position="94"/>
    </location>
</feature>
<gene>
    <name evidence="2" type="ORF">IWZ03DRAFT_163623</name>
</gene>